<organism evidence="2 3">
    <name type="scientific">Fusibacillus kribbianus</name>
    <dbReference type="NCBI Taxonomy" id="3044208"/>
    <lineage>
        <taxon>Bacteria</taxon>
        <taxon>Bacillati</taxon>
        <taxon>Bacillota</taxon>
        <taxon>Clostridia</taxon>
        <taxon>Lachnospirales</taxon>
        <taxon>Lachnospiraceae</taxon>
        <taxon>Fusibacillus</taxon>
    </lineage>
</organism>
<reference evidence="2 3" key="1">
    <citation type="submission" date="2023-05" db="EMBL/GenBank/DDBJ databases">
        <title>[ruminococcus] sp. nov., isolated from a pig farm feces dump.</title>
        <authorList>
            <person name="Chang Y.-H."/>
        </authorList>
    </citation>
    <scope>NUCLEOTIDE SEQUENCE [LARGE SCALE GENOMIC DNA]</scope>
    <source>
        <strain evidence="2 3">YH-rum2234</strain>
    </source>
</reference>
<evidence type="ECO:0000256" key="1">
    <source>
        <dbReference type="SAM" id="Phobius"/>
    </source>
</evidence>
<feature type="transmembrane region" description="Helical" evidence="1">
    <location>
        <begin position="101"/>
        <end position="126"/>
    </location>
</feature>
<keyword evidence="3" id="KW-1185">Reference proteome</keyword>
<dbReference type="RefSeq" id="WP_283230859.1">
    <property type="nucleotide sequence ID" value="NZ_JASGBQ010000012.1"/>
</dbReference>
<gene>
    <name evidence="2" type="ORF">QJ036_07990</name>
</gene>
<proteinExistence type="predicted"/>
<feature type="transmembrane region" description="Helical" evidence="1">
    <location>
        <begin position="74"/>
        <end position="95"/>
    </location>
</feature>
<accession>A0AAP4EYY8</accession>
<keyword evidence="1" id="KW-1133">Transmembrane helix</keyword>
<feature type="transmembrane region" description="Helical" evidence="1">
    <location>
        <begin position="146"/>
        <end position="171"/>
    </location>
</feature>
<dbReference type="AlphaFoldDB" id="A0AAP4EYY8"/>
<dbReference type="Proteomes" id="UP001300383">
    <property type="component" value="Unassembled WGS sequence"/>
</dbReference>
<sequence>MGLFSLKSMKEREEATEKRWPTIRSVRFKKYSEGYEFYQIPRGNGRSGTRTVSVYVGDYYSVPLSSSQWYGLRALYALLLLGSAALFLFCGTRRISFNLTWYAAILELPTIFLYLYLLVVLFYYTIAPKKMTVYDYRTTSLRLQKFCLFLMAILLADTAAAVLHLCFNGFAEASSTLLSAGGFLISAVLIDVINRVEKTLPYEKEKSQDKAPENGKKVIC</sequence>
<name>A0AAP4EYY8_9FIRM</name>
<keyword evidence="1" id="KW-0472">Membrane</keyword>
<dbReference type="EMBL" id="JASGBQ010000012">
    <property type="protein sequence ID" value="MDI9242411.1"/>
    <property type="molecule type" value="Genomic_DNA"/>
</dbReference>
<keyword evidence="1" id="KW-0812">Transmembrane</keyword>
<evidence type="ECO:0000313" key="2">
    <source>
        <dbReference type="EMBL" id="MDI9242411.1"/>
    </source>
</evidence>
<protein>
    <submittedName>
        <fullName evidence="2">Uncharacterized protein</fullName>
    </submittedName>
</protein>
<comment type="caution">
    <text evidence="2">The sequence shown here is derived from an EMBL/GenBank/DDBJ whole genome shotgun (WGS) entry which is preliminary data.</text>
</comment>
<evidence type="ECO:0000313" key="3">
    <source>
        <dbReference type="Proteomes" id="UP001300383"/>
    </source>
</evidence>